<comment type="caution">
    <text evidence="1">The sequence shown here is derived from an EMBL/GenBank/DDBJ whole genome shotgun (WGS) entry which is preliminary data.</text>
</comment>
<dbReference type="EMBL" id="CAKOAT010071488">
    <property type="protein sequence ID" value="CAH8310278.1"/>
    <property type="molecule type" value="Genomic_DNA"/>
</dbReference>
<evidence type="ECO:0000313" key="1">
    <source>
        <dbReference type="EMBL" id="CAH8310278.1"/>
    </source>
</evidence>
<dbReference type="AlphaFoldDB" id="A0ABC8JA87"/>
<dbReference type="Proteomes" id="UP001642260">
    <property type="component" value="Unassembled WGS sequence"/>
</dbReference>
<keyword evidence="2" id="KW-1185">Reference proteome</keyword>
<evidence type="ECO:0008006" key="3">
    <source>
        <dbReference type="Google" id="ProtNLM"/>
    </source>
</evidence>
<dbReference type="SUPFAM" id="SSF54928">
    <property type="entry name" value="RNA-binding domain, RBD"/>
    <property type="match status" value="1"/>
</dbReference>
<dbReference type="Gene3D" id="3.30.70.330">
    <property type="match status" value="1"/>
</dbReference>
<dbReference type="InterPro" id="IPR012677">
    <property type="entry name" value="Nucleotide-bd_a/b_plait_sf"/>
</dbReference>
<evidence type="ECO:0000313" key="2">
    <source>
        <dbReference type="Proteomes" id="UP001642260"/>
    </source>
</evidence>
<accession>A0ABC8JA87</accession>
<proteinExistence type="predicted"/>
<gene>
    <name evidence="1" type="ORF">ERUC_LOCUS5669</name>
</gene>
<reference evidence="1 2" key="1">
    <citation type="submission" date="2022-03" db="EMBL/GenBank/DDBJ databases">
        <authorList>
            <person name="Macdonald S."/>
            <person name="Ahmed S."/>
            <person name="Newling K."/>
        </authorList>
    </citation>
    <scope>NUCLEOTIDE SEQUENCE [LARGE SCALE GENOMIC DNA]</scope>
</reference>
<name>A0ABC8JA87_ERUVS</name>
<protein>
    <recommendedName>
        <fullName evidence="3">RRM domain-containing protein</fullName>
    </recommendedName>
</protein>
<organism evidence="1 2">
    <name type="scientific">Eruca vesicaria subsp. sativa</name>
    <name type="common">Garden rocket</name>
    <name type="synonym">Eruca sativa</name>
    <dbReference type="NCBI Taxonomy" id="29727"/>
    <lineage>
        <taxon>Eukaryota</taxon>
        <taxon>Viridiplantae</taxon>
        <taxon>Streptophyta</taxon>
        <taxon>Embryophyta</taxon>
        <taxon>Tracheophyta</taxon>
        <taxon>Spermatophyta</taxon>
        <taxon>Magnoliopsida</taxon>
        <taxon>eudicotyledons</taxon>
        <taxon>Gunneridae</taxon>
        <taxon>Pentapetalae</taxon>
        <taxon>rosids</taxon>
        <taxon>malvids</taxon>
        <taxon>Brassicales</taxon>
        <taxon>Brassicaceae</taxon>
        <taxon>Brassiceae</taxon>
        <taxon>Eruca</taxon>
    </lineage>
</organism>
<dbReference type="InterPro" id="IPR035979">
    <property type="entry name" value="RBD_domain_sf"/>
</dbReference>
<sequence length="122" mass="13581">MKVASFSVFVEVSSASEVETAEQQLNGYELDGRKLRVNAGPPPPKREFPSREDLEAALEALVLDMVDVEDLVLVLETVYMSAISRGGLMTWFSRVFLGSKERLLRLELSTTGTVVDQRVTEM</sequence>